<proteinExistence type="predicted"/>
<name>A0A1V3WF43_MYCKA</name>
<gene>
    <name evidence="2" type="ORF">BZL30_9010</name>
</gene>
<evidence type="ECO:0000256" key="1">
    <source>
        <dbReference type="SAM" id="MobiDB-lite"/>
    </source>
</evidence>
<feature type="compositionally biased region" description="Basic and acidic residues" evidence="1">
    <location>
        <begin position="89"/>
        <end position="99"/>
    </location>
</feature>
<accession>A0A1V3WF43</accession>
<comment type="caution">
    <text evidence="2">The sequence shown here is derived from an EMBL/GenBank/DDBJ whole genome shotgun (WGS) entry which is preliminary data.</text>
</comment>
<sequence>MGVRLIAPMRPDVTSDCAAMRREGMDSPRVSPVRRSAARTARADRRTRHAHLAAARRAQQRPGRRAAGLAGRSPESRRHHVPQPSRVRRGSDSDQPDRAHTLLLNTSFAGPALADVVSRENVDTVIYDEDSPRRWIAPSRTAEATRIVAWTDNSTS</sequence>
<reference evidence="2 3" key="1">
    <citation type="submission" date="2017-02" db="EMBL/GenBank/DDBJ databases">
        <title>Complete genome sequences of Mycobacterium kansasii strains isolated from rhesus macaques.</title>
        <authorList>
            <person name="Panda A."/>
            <person name="Nagaraj S."/>
            <person name="Zhao X."/>
            <person name="Tettelin H."/>
            <person name="Detolla L.J."/>
        </authorList>
    </citation>
    <scope>NUCLEOTIDE SEQUENCE [LARGE SCALE GENOMIC DNA]</scope>
    <source>
        <strain evidence="2 3">11-3813</strain>
    </source>
</reference>
<dbReference type="AlphaFoldDB" id="A0A1V3WF43"/>
<dbReference type="GO" id="GO:0016874">
    <property type="term" value="F:ligase activity"/>
    <property type="evidence" value="ECO:0007669"/>
    <property type="project" value="UniProtKB-KW"/>
</dbReference>
<feature type="region of interest" description="Disordered" evidence="1">
    <location>
        <begin position="20"/>
        <end position="99"/>
    </location>
</feature>
<dbReference type="EMBL" id="MVBM01000011">
    <property type="protein sequence ID" value="OOK65046.1"/>
    <property type="molecule type" value="Genomic_DNA"/>
</dbReference>
<feature type="compositionally biased region" description="Low complexity" evidence="1">
    <location>
        <begin position="27"/>
        <end position="40"/>
    </location>
</feature>
<keyword evidence="2" id="KW-0436">Ligase</keyword>
<organism evidence="2 3">
    <name type="scientific">Mycobacterium kansasii</name>
    <dbReference type="NCBI Taxonomy" id="1768"/>
    <lineage>
        <taxon>Bacteria</taxon>
        <taxon>Bacillati</taxon>
        <taxon>Actinomycetota</taxon>
        <taxon>Actinomycetes</taxon>
        <taxon>Mycobacteriales</taxon>
        <taxon>Mycobacteriaceae</taxon>
        <taxon>Mycobacterium</taxon>
    </lineage>
</organism>
<evidence type="ECO:0000313" key="3">
    <source>
        <dbReference type="Proteomes" id="UP000189229"/>
    </source>
</evidence>
<protein>
    <submittedName>
        <fullName evidence="2">Long-chain-fatty-acid--CoA ligase FadD12 domain protein</fullName>
    </submittedName>
</protein>
<dbReference type="Proteomes" id="UP000189229">
    <property type="component" value="Unassembled WGS sequence"/>
</dbReference>
<evidence type="ECO:0000313" key="2">
    <source>
        <dbReference type="EMBL" id="OOK65046.1"/>
    </source>
</evidence>